<feature type="active site" description="Proton donor/acceptor" evidence="7">
    <location>
        <position position="181"/>
    </location>
</feature>
<dbReference type="GO" id="GO:0004139">
    <property type="term" value="F:deoxyribose-phosphate aldolase activity"/>
    <property type="evidence" value="ECO:0007669"/>
    <property type="project" value="UniProtKB-UniRule"/>
</dbReference>
<organism evidence="8 9">
    <name type="scientific">Jonquetella anthropi DSM 22815</name>
    <dbReference type="NCBI Taxonomy" id="885272"/>
    <lineage>
        <taxon>Bacteria</taxon>
        <taxon>Thermotogati</taxon>
        <taxon>Synergistota</taxon>
        <taxon>Synergistia</taxon>
        <taxon>Synergistales</taxon>
        <taxon>Dethiosulfovibrionaceae</taxon>
        <taxon>Jonquetella</taxon>
    </lineage>
</organism>
<feature type="active site" description="Schiff-base intermediate with acetaldehyde" evidence="7">
    <location>
        <position position="152"/>
    </location>
</feature>
<dbReference type="EC" id="4.1.2.4" evidence="7"/>
<dbReference type="NCBIfam" id="TIGR00126">
    <property type="entry name" value="deoC"/>
    <property type="match status" value="1"/>
</dbReference>
<dbReference type="PANTHER" id="PTHR10889:SF1">
    <property type="entry name" value="DEOXYRIBOSE-PHOSPHATE ALDOLASE"/>
    <property type="match status" value="1"/>
</dbReference>
<dbReference type="AlphaFoldDB" id="H0UIV7"/>
<comment type="pathway">
    <text evidence="7">Carbohydrate degradation; 2-deoxy-D-ribose 1-phosphate degradation; D-glyceraldehyde 3-phosphate and acetaldehyde from 2-deoxy-alpha-D-ribose 1-phosphate: step 2/2.</text>
</comment>
<dbReference type="Pfam" id="PF01791">
    <property type="entry name" value="DeoC"/>
    <property type="match status" value="1"/>
</dbReference>
<evidence type="ECO:0000256" key="1">
    <source>
        <dbReference type="ARBA" id="ARBA00010936"/>
    </source>
</evidence>
<evidence type="ECO:0000313" key="8">
    <source>
        <dbReference type="EMBL" id="EHM12751.1"/>
    </source>
</evidence>
<keyword evidence="9" id="KW-1185">Reference proteome</keyword>
<evidence type="ECO:0000256" key="7">
    <source>
        <dbReference type="HAMAP-Rule" id="MF_00114"/>
    </source>
</evidence>
<dbReference type="eggNOG" id="COG0274">
    <property type="taxonomic scope" value="Bacteria"/>
</dbReference>
<dbReference type="GO" id="GO:0009264">
    <property type="term" value="P:deoxyribonucleotide catabolic process"/>
    <property type="evidence" value="ECO:0007669"/>
    <property type="project" value="UniProtKB-UniRule"/>
</dbReference>
<dbReference type="Gene3D" id="3.20.20.70">
    <property type="entry name" value="Aldolase class I"/>
    <property type="match status" value="1"/>
</dbReference>
<dbReference type="FunFam" id="3.20.20.70:FF:000044">
    <property type="entry name" value="Deoxyribose-phosphate aldolase"/>
    <property type="match status" value="1"/>
</dbReference>
<dbReference type="InterPro" id="IPR028581">
    <property type="entry name" value="DeoC_typeI"/>
</dbReference>
<dbReference type="Proteomes" id="UP000003806">
    <property type="component" value="Chromosome"/>
</dbReference>
<dbReference type="PIRSF" id="PIRSF001357">
    <property type="entry name" value="DeoC"/>
    <property type="match status" value="1"/>
</dbReference>
<dbReference type="OrthoDB" id="9778711at2"/>
<dbReference type="GO" id="GO:0005737">
    <property type="term" value="C:cytoplasm"/>
    <property type="evidence" value="ECO:0007669"/>
    <property type="project" value="UniProtKB-SubCell"/>
</dbReference>
<comment type="similarity">
    <text evidence="1 7">Belongs to the DeoC/FbaB aldolase family. DeoC type 1 subfamily.</text>
</comment>
<dbReference type="SUPFAM" id="SSF51569">
    <property type="entry name" value="Aldolase"/>
    <property type="match status" value="1"/>
</dbReference>
<evidence type="ECO:0000256" key="6">
    <source>
        <dbReference type="ARBA" id="ARBA00056337"/>
    </source>
</evidence>
<keyword evidence="4 7" id="KW-0704">Schiff base</keyword>
<dbReference type="PANTHER" id="PTHR10889">
    <property type="entry name" value="DEOXYRIBOSE-PHOSPHATE ALDOLASE"/>
    <property type="match status" value="1"/>
</dbReference>
<dbReference type="EMBL" id="CM001376">
    <property type="protein sequence ID" value="EHM12751.1"/>
    <property type="molecule type" value="Genomic_DNA"/>
</dbReference>
<dbReference type="UniPathway" id="UPA00002">
    <property type="reaction ID" value="UER00468"/>
</dbReference>
<protein>
    <recommendedName>
        <fullName evidence="7">Deoxyribose-phosphate aldolase</fullName>
        <shortName evidence="7">DERA</shortName>
        <ecNumber evidence="7">4.1.2.4</ecNumber>
    </recommendedName>
    <alternativeName>
        <fullName evidence="7">2-deoxy-D-ribose 5-phosphate aldolase</fullName>
    </alternativeName>
    <alternativeName>
        <fullName evidence="7">Phosphodeoxyriboaldolase</fullName>
        <shortName evidence="7">Deoxyriboaldolase</shortName>
    </alternativeName>
</protein>
<evidence type="ECO:0000256" key="4">
    <source>
        <dbReference type="ARBA" id="ARBA00023270"/>
    </source>
</evidence>
<dbReference type="RefSeq" id="WP_008520200.1">
    <property type="nucleotide sequence ID" value="NZ_CM001376.1"/>
</dbReference>
<keyword evidence="2 7" id="KW-0963">Cytoplasm</keyword>
<evidence type="ECO:0000256" key="5">
    <source>
        <dbReference type="ARBA" id="ARBA00048791"/>
    </source>
</evidence>
<keyword evidence="3 7" id="KW-0456">Lyase</keyword>
<dbReference type="STRING" id="885272.JonanDRAFT_0332"/>
<dbReference type="CDD" id="cd00959">
    <property type="entry name" value="DeoC"/>
    <property type="match status" value="1"/>
</dbReference>
<dbReference type="GO" id="GO:0006018">
    <property type="term" value="P:2-deoxyribose 1-phosphate catabolic process"/>
    <property type="evidence" value="ECO:0007669"/>
    <property type="project" value="UniProtKB-UniRule"/>
</dbReference>
<feature type="active site" description="Proton donor/acceptor" evidence="7">
    <location>
        <position position="90"/>
    </location>
</feature>
<dbReference type="HAMAP" id="MF_00114">
    <property type="entry name" value="DeoC_type1"/>
    <property type="match status" value="1"/>
</dbReference>
<comment type="subcellular location">
    <subcellularLocation>
        <location evidence="7">Cytoplasm</location>
    </subcellularLocation>
</comment>
<gene>
    <name evidence="7" type="primary">deoC</name>
    <name evidence="8" type="ORF">JonanDRAFT_0332</name>
</gene>
<dbReference type="InterPro" id="IPR002915">
    <property type="entry name" value="DeoC/FbaB/LacD_aldolase"/>
</dbReference>
<dbReference type="InterPro" id="IPR011343">
    <property type="entry name" value="DeoC"/>
</dbReference>
<evidence type="ECO:0000256" key="2">
    <source>
        <dbReference type="ARBA" id="ARBA00022490"/>
    </source>
</evidence>
<comment type="function">
    <text evidence="6 7">Catalyzes a reversible aldol reaction between acetaldehyde and D-glyceraldehyde 3-phosphate to generate 2-deoxy-D-ribose 5-phosphate.</text>
</comment>
<dbReference type="GO" id="GO:0016052">
    <property type="term" value="P:carbohydrate catabolic process"/>
    <property type="evidence" value="ECO:0007669"/>
    <property type="project" value="TreeGrafter"/>
</dbReference>
<dbReference type="SMART" id="SM01133">
    <property type="entry name" value="DeoC"/>
    <property type="match status" value="1"/>
</dbReference>
<proteinExistence type="inferred from homology"/>
<dbReference type="InterPro" id="IPR013785">
    <property type="entry name" value="Aldolase_TIM"/>
</dbReference>
<evidence type="ECO:0000313" key="9">
    <source>
        <dbReference type="Proteomes" id="UP000003806"/>
    </source>
</evidence>
<evidence type="ECO:0000256" key="3">
    <source>
        <dbReference type="ARBA" id="ARBA00023239"/>
    </source>
</evidence>
<dbReference type="HOGENOM" id="CLU_053595_0_1_0"/>
<sequence length="221" mass="22688">MERLAHLIDNTLLAPDASPEQINALCDASLRLGCASVCVSPLYVPLAARRLAGSSVKVCTVIGFPSGASTTATKAFEAADAVKNGADELDMVLPIGLLKSGDDEAVRQDVKAVVQAAAGRIVKVILETCLLNDEQIVRACRLCRETGAGFVKTSTGFSSGGATEHAVSLMAQTVGGSMGVKASGGIRTRAQALAFLAAGATRIGASRTEEICRGEAEPEGK</sequence>
<accession>H0UIV7</accession>
<comment type="catalytic activity">
    <reaction evidence="5 7">
        <text>2-deoxy-D-ribose 5-phosphate = D-glyceraldehyde 3-phosphate + acetaldehyde</text>
        <dbReference type="Rhea" id="RHEA:12821"/>
        <dbReference type="ChEBI" id="CHEBI:15343"/>
        <dbReference type="ChEBI" id="CHEBI:59776"/>
        <dbReference type="ChEBI" id="CHEBI:62877"/>
        <dbReference type="EC" id="4.1.2.4"/>
    </reaction>
</comment>
<name>H0UIV7_9BACT</name>
<reference evidence="8 9" key="1">
    <citation type="submission" date="2011-11" db="EMBL/GenBank/DDBJ databases">
        <title>The Noncontiguous Finished genome of Jonquetella anthropi DSM 22815.</title>
        <authorList>
            <consortium name="US DOE Joint Genome Institute (JGI-PGF)"/>
            <person name="Lucas S."/>
            <person name="Copeland A."/>
            <person name="Lapidus A."/>
            <person name="Glavina del Rio T."/>
            <person name="Dalin E."/>
            <person name="Tice H."/>
            <person name="Bruce D."/>
            <person name="Goodwin L."/>
            <person name="Pitluck S."/>
            <person name="Peters L."/>
            <person name="Mikhailova N."/>
            <person name="Held B."/>
            <person name="Kyrpides N."/>
            <person name="Mavromatis K."/>
            <person name="Ivanova N."/>
            <person name="Markowitz V."/>
            <person name="Cheng J.-F."/>
            <person name="Hugenholtz P."/>
            <person name="Woyke T."/>
            <person name="Wu D."/>
            <person name="Gronow S."/>
            <person name="Wellnitz S."/>
            <person name="Brambilla E."/>
            <person name="Klenk H.-P."/>
            <person name="Eisen J.A."/>
        </authorList>
    </citation>
    <scope>NUCLEOTIDE SEQUENCE [LARGE SCALE GENOMIC DNA]</scope>
    <source>
        <strain evidence="8 9">DSM 22815</strain>
    </source>
</reference>